<keyword evidence="6" id="KW-0067">ATP-binding</keyword>
<name>U5NCC0_9MOLU</name>
<evidence type="ECO:0000256" key="4">
    <source>
        <dbReference type="ARBA" id="ARBA00022723"/>
    </source>
</evidence>
<dbReference type="Proteomes" id="UP000017119">
    <property type="component" value="Chromosome"/>
</dbReference>
<dbReference type="NCBIfam" id="TIGR00499">
    <property type="entry name" value="lysS_bact"/>
    <property type="match status" value="1"/>
</dbReference>
<dbReference type="SUPFAM" id="SSF55681">
    <property type="entry name" value="Class II aaRS and biotin synthetases"/>
    <property type="match status" value="1"/>
</dbReference>
<dbReference type="GO" id="GO:0000049">
    <property type="term" value="F:tRNA binding"/>
    <property type="evidence" value="ECO:0007669"/>
    <property type="project" value="TreeGrafter"/>
</dbReference>
<evidence type="ECO:0000256" key="2">
    <source>
        <dbReference type="ARBA" id="ARBA00015745"/>
    </source>
</evidence>
<dbReference type="HOGENOM" id="CLU_008255_6_0_14"/>
<dbReference type="InterPro" id="IPR045864">
    <property type="entry name" value="aa-tRNA-synth_II/BPL/LPL"/>
</dbReference>
<dbReference type="EC" id="6.1.1.6" evidence="1"/>
<organism evidence="10 11">
    <name type="scientific">Mycoplasma parvum str. Indiana</name>
    <dbReference type="NCBI Taxonomy" id="1403316"/>
    <lineage>
        <taxon>Bacteria</taxon>
        <taxon>Bacillati</taxon>
        <taxon>Mycoplasmatota</taxon>
        <taxon>Mollicutes</taxon>
        <taxon>Mycoplasmataceae</taxon>
        <taxon>Mycoplasma</taxon>
    </lineage>
</organism>
<dbReference type="EMBL" id="CP006771">
    <property type="protein sequence ID" value="AGX89231.1"/>
    <property type="molecule type" value="Genomic_DNA"/>
</dbReference>
<dbReference type="KEGG" id="mpv:PRV_02475"/>
<dbReference type="AlphaFoldDB" id="U5NCC0"/>
<evidence type="ECO:0000313" key="10">
    <source>
        <dbReference type="EMBL" id="AGX89231.1"/>
    </source>
</evidence>
<keyword evidence="3" id="KW-0436">Ligase</keyword>
<keyword evidence="11" id="KW-1185">Reference proteome</keyword>
<dbReference type="InterPro" id="IPR002313">
    <property type="entry name" value="Lys-tRNA-ligase_II"/>
</dbReference>
<dbReference type="OrthoDB" id="9801152at2"/>
<keyword evidence="8 10" id="KW-0030">Aminoacyl-tRNA synthetase</keyword>
<evidence type="ECO:0000259" key="9">
    <source>
        <dbReference type="PROSITE" id="PS50862"/>
    </source>
</evidence>
<dbReference type="InterPro" id="IPR012340">
    <property type="entry name" value="NA-bd_OB-fold"/>
</dbReference>
<dbReference type="GO" id="GO:0004824">
    <property type="term" value="F:lysine-tRNA ligase activity"/>
    <property type="evidence" value="ECO:0007669"/>
    <property type="project" value="UniProtKB-EC"/>
</dbReference>
<dbReference type="SUPFAM" id="SSF50249">
    <property type="entry name" value="Nucleic acid-binding proteins"/>
    <property type="match status" value="1"/>
</dbReference>
<dbReference type="STRING" id="1403316.PRV_02475"/>
<protein>
    <recommendedName>
        <fullName evidence="2">Lysine--tRNA ligase</fullName>
        <ecNumber evidence="1">6.1.1.6</ecNumber>
    </recommendedName>
</protein>
<dbReference type="GO" id="GO:0046872">
    <property type="term" value="F:metal ion binding"/>
    <property type="evidence" value="ECO:0007669"/>
    <property type="project" value="UniProtKB-KW"/>
</dbReference>
<proteinExistence type="predicted"/>
<dbReference type="PATRIC" id="fig|1403316.3.peg.462"/>
<dbReference type="PRINTS" id="PR00982">
    <property type="entry name" value="TRNASYNTHLYS"/>
</dbReference>
<dbReference type="GO" id="GO:0005829">
    <property type="term" value="C:cytosol"/>
    <property type="evidence" value="ECO:0007669"/>
    <property type="project" value="TreeGrafter"/>
</dbReference>
<feature type="domain" description="Aminoacyl-transfer RNA synthetases class-II family profile" evidence="9">
    <location>
        <begin position="172"/>
        <end position="471"/>
    </location>
</feature>
<keyword evidence="7" id="KW-0648">Protein biosynthesis</keyword>
<sequence>MDLNNNKKLNDQELVRRKKLNELIKKGNSPYQIEKVDINFSIAEIISKGLELTNPFCCAGRILAIRQTFFVLSENGEKLQAYINIKEDKGKELFEHFNKYIDIGDYLSVFGSLFTTKTGMLTLKVEAFQLISKALKPLPEKRVGITDPELLIRNRVGALITNEELFNSLSWRSKLIFELRNYLNNLGYLEFETPILHKIAGGAIAKPFKTYHNSLKEDLFLRIAPELYLKKLIISGFTKVYEIGKSFRNEGIDSMHNPEFTSIEIYTSYLDMEATIELTANIIQYLNKLISKESPTLNFEKKAIWELLSSKLKIDFLNNPPSLKEMLELAFKWNIQLEEHEKNWACIYEKLFEELIIPELKNPTFVYGFSSELSPLAKKDFKNEKFSRRFELYINGNELANGFSEQNDPSVQLEQFKIQASRESSQGEIDYDYISTLEYGLPPTGGVGIGLDRLITFLLQKKSIKEIIAFPHLKG</sequence>
<evidence type="ECO:0000256" key="3">
    <source>
        <dbReference type="ARBA" id="ARBA00022598"/>
    </source>
</evidence>
<accession>U5NCC0</accession>
<dbReference type="Pfam" id="PF00152">
    <property type="entry name" value="tRNA-synt_2"/>
    <property type="match status" value="1"/>
</dbReference>
<dbReference type="InterPro" id="IPR006195">
    <property type="entry name" value="aa-tRNA-synth_II"/>
</dbReference>
<dbReference type="Gene3D" id="2.40.50.140">
    <property type="entry name" value="Nucleic acid-binding proteins"/>
    <property type="match status" value="1"/>
</dbReference>
<dbReference type="PANTHER" id="PTHR42918:SF15">
    <property type="entry name" value="LYSINE--TRNA LIGASE, CHLOROPLASTIC_MITOCHONDRIAL"/>
    <property type="match status" value="1"/>
</dbReference>
<dbReference type="Gene3D" id="3.30.930.10">
    <property type="entry name" value="Bira Bifunctional Protein, Domain 2"/>
    <property type="match status" value="1"/>
</dbReference>
<evidence type="ECO:0000256" key="5">
    <source>
        <dbReference type="ARBA" id="ARBA00022741"/>
    </source>
</evidence>
<evidence type="ECO:0000256" key="1">
    <source>
        <dbReference type="ARBA" id="ARBA00013166"/>
    </source>
</evidence>
<evidence type="ECO:0000313" key="11">
    <source>
        <dbReference type="Proteomes" id="UP000017119"/>
    </source>
</evidence>
<dbReference type="PANTHER" id="PTHR42918">
    <property type="entry name" value="LYSYL-TRNA SYNTHETASE"/>
    <property type="match status" value="1"/>
</dbReference>
<keyword evidence="5" id="KW-0547">Nucleotide-binding</keyword>
<dbReference type="GO" id="GO:0005524">
    <property type="term" value="F:ATP binding"/>
    <property type="evidence" value="ECO:0007669"/>
    <property type="project" value="UniProtKB-KW"/>
</dbReference>
<evidence type="ECO:0000256" key="7">
    <source>
        <dbReference type="ARBA" id="ARBA00022917"/>
    </source>
</evidence>
<keyword evidence="4" id="KW-0479">Metal-binding</keyword>
<dbReference type="CDD" id="cd04322">
    <property type="entry name" value="LysRS_N"/>
    <property type="match status" value="1"/>
</dbReference>
<dbReference type="GO" id="GO:0006430">
    <property type="term" value="P:lysyl-tRNA aminoacylation"/>
    <property type="evidence" value="ECO:0007669"/>
    <property type="project" value="InterPro"/>
</dbReference>
<dbReference type="InterPro" id="IPR004364">
    <property type="entry name" value="Aa-tRNA-synt_II"/>
</dbReference>
<evidence type="ECO:0000256" key="6">
    <source>
        <dbReference type="ARBA" id="ARBA00022840"/>
    </source>
</evidence>
<reference evidence="10 11" key="1">
    <citation type="journal article" date="2013" name="Genome Announc.">
        <title>Genome Sequence of Mycoplasma parvum (Formerly Eperythrozoon parvum), a Diminutive Hemoplasma of the Pig.</title>
        <authorList>
            <person name="do Nascimento N.C."/>
            <person name="Dos Santos A.P."/>
            <person name="Chu Y."/>
            <person name="Guimaraes A.M."/>
            <person name="Pagliaro A."/>
            <person name="Messick J.B."/>
        </authorList>
    </citation>
    <scope>NUCLEOTIDE SEQUENCE [LARGE SCALE GENOMIC DNA]</scope>
    <source>
        <strain evidence="10 11">Indiana</strain>
    </source>
</reference>
<evidence type="ECO:0000256" key="8">
    <source>
        <dbReference type="ARBA" id="ARBA00023146"/>
    </source>
</evidence>
<dbReference type="PROSITE" id="PS50862">
    <property type="entry name" value="AA_TRNA_LIGASE_II"/>
    <property type="match status" value="1"/>
</dbReference>
<dbReference type="InterPro" id="IPR018149">
    <property type="entry name" value="Lys-tRNA-synth_II_C"/>
</dbReference>
<dbReference type="InterPro" id="IPR044136">
    <property type="entry name" value="Lys-tRNA-ligase_II_N"/>
</dbReference>
<gene>
    <name evidence="10" type="ORF">PRV_02475</name>
</gene>